<accession>A0ABD2MNJ4</accession>
<dbReference type="PANTHER" id="PTHR10130:SF0">
    <property type="entry name" value="GH08708P"/>
    <property type="match status" value="1"/>
</dbReference>
<evidence type="ECO:0000256" key="8">
    <source>
        <dbReference type="PROSITE-ProRule" id="PRU00339"/>
    </source>
</evidence>
<dbReference type="PANTHER" id="PTHR10130">
    <property type="entry name" value="PEROXISOMAL TARGETING SIGNAL 1 RECEPTOR PEX5"/>
    <property type="match status" value="1"/>
</dbReference>
<comment type="caution">
    <text evidence="9">The sequence shown here is derived from an EMBL/GenBank/DDBJ whole genome shotgun (WGS) entry which is preliminary data.</text>
</comment>
<dbReference type="Proteomes" id="UP001516400">
    <property type="component" value="Unassembled WGS sequence"/>
</dbReference>
<dbReference type="InterPro" id="IPR011990">
    <property type="entry name" value="TPR-like_helical_dom_sf"/>
</dbReference>
<feature type="repeat" description="TPR" evidence="8">
    <location>
        <begin position="412"/>
        <end position="445"/>
    </location>
</feature>
<dbReference type="SUPFAM" id="SSF48452">
    <property type="entry name" value="TPR-like"/>
    <property type="match status" value="1"/>
</dbReference>
<evidence type="ECO:0000313" key="10">
    <source>
        <dbReference type="Proteomes" id="UP001516400"/>
    </source>
</evidence>
<feature type="repeat" description="TPR" evidence="8">
    <location>
        <begin position="310"/>
        <end position="343"/>
    </location>
</feature>
<keyword evidence="5" id="KW-0677">Repeat</keyword>
<evidence type="ECO:0000256" key="1">
    <source>
        <dbReference type="ARBA" id="ARBA00004275"/>
    </source>
</evidence>
<sequence>MDFRHLTDADCGQPNSLAQLSSHITQDRAFSETHGQLFPNSSADQLVEQFLQETRSLPQTFRMDGLMREMQEIESQKLSLPPVPASAVKEQIQHDSAWAQQYIEDGKMFNVNFDHKEIWAEISSQEQNIIGRHLETQKYVQDMNRGDYETQQSARELLDNVEDPKYVYSKFMNFMRTVRDEEINLEPAGKLTEREAEIWSDEFLKSATGNLPEAWASELAAHEDDYNSNVWSSIQEQINNAIHTDEDSDEQSWLADFKDETYEHYTFSEENPMFDVNDPLERGKQYLEEGDLPTAVLCFEAAVKKHPTDTEAWFYLGRTQAENEQDPNAIPALKQCLKLDPTHLQALMALSVSYTNENLYNQACETLLFWLKNNPKYADLVPPDFKLTGIKSKMVQDIFIRAAQRQPVDIDYEVQCALGVLFNLSGDFDKAVDCFKAALAAKPDDARLWNRLGATLANGTRPEEAVEAYHRALSIAPGFIRARYNVGITCINLNAYKQAAEHFLSALNQQARGRDVSNTGGISQMSETIWSTLKMCVALMNRSDLKPAVEARDLATLNKAIDIIDEPVA</sequence>
<dbReference type="Gene3D" id="1.25.40.10">
    <property type="entry name" value="Tetratricopeptide repeat domain"/>
    <property type="match status" value="1"/>
</dbReference>
<keyword evidence="7" id="KW-0576">Peroxisome</keyword>
<reference evidence="9 10" key="1">
    <citation type="journal article" date="2021" name="BMC Biol.">
        <title>Horizontally acquired antibacterial genes associated with adaptive radiation of ladybird beetles.</title>
        <authorList>
            <person name="Li H.S."/>
            <person name="Tang X.F."/>
            <person name="Huang Y.H."/>
            <person name="Xu Z.Y."/>
            <person name="Chen M.L."/>
            <person name="Du X.Y."/>
            <person name="Qiu B.Y."/>
            <person name="Chen P.T."/>
            <person name="Zhang W."/>
            <person name="Slipinski A."/>
            <person name="Escalona H.E."/>
            <person name="Waterhouse R.M."/>
            <person name="Zwick A."/>
            <person name="Pang H."/>
        </authorList>
    </citation>
    <scope>NUCLEOTIDE SEQUENCE [LARGE SCALE GENOMIC DNA]</scope>
    <source>
        <strain evidence="9">SYSU2018</strain>
    </source>
</reference>
<evidence type="ECO:0000256" key="5">
    <source>
        <dbReference type="ARBA" id="ARBA00022737"/>
    </source>
</evidence>
<dbReference type="SMART" id="SM00028">
    <property type="entry name" value="TPR"/>
    <property type="match status" value="5"/>
</dbReference>
<keyword evidence="4" id="KW-0963">Cytoplasm</keyword>
<dbReference type="EMBL" id="JABFTP020000021">
    <property type="protein sequence ID" value="KAL3267978.1"/>
    <property type="molecule type" value="Genomic_DNA"/>
</dbReference>
<evidence type="ECO:0000256" key="7">
    <source>
        <dbReference type="ARBA" id="ARBA00023140"/>
    </source>
</evidence>
<dbReference type="Pfam" id="PF13432">
    <property type="entry name" value="TPR_16"/>
    <property type="match status" value="2"/>
</dbReference>
<evidence type="ECO:0000313" key="9">
    <source>
        <dbReference type="EMBL" id="KAL3267978.1"/>
    </source>
</evidence>
<feature type="repeat" description="TPR" evidence="8">
    <location>
        <begin position="446"/>
        <end position="479"/>
    </location>
</feature>
<dbReference type="GO" id="GO:0005777">
    <property type="term" value="C:peroxisome"/>
    <property type="evidence" value="ECO:0007669"/>
    <property type="project" value="UniProtKB-SubCell"/>
</dbReference>
<keyword evidence="6 8" id="KW-0802">TPR repeat</keyword>
<name>A0ABD2MNJ4_9CUCU</name>
<keyword evidence="10" id="KW-1185">Reference proteome</keyword>
<evidence type="ECO:0000256" key="4">
    <source>
        <dbReference type="ARBA" id="ARBA00022490"/>
    </source>
</evidence>
<dbReference type="AlphaFoldDB" id="A0ABD2MNJ4"/>
<protein>
    <recommendedName>
        <fullName evidence="11">Peroxisomal targeting signal 1 receptor</fullName>
    </recommendedName>
</protein>
<evidence type="ECO:0000256" key="3">
    <source>
        <dbReference type="ARBA" id="ARBA00005348"/>
    </source>
</evidence>
<organism evidence="9 10">
    <name type="scientific">Cryptolaemus montrouzieri</name>
    <dbReference type="NCBI Taxonomy" id="559131"/>
    <lineage>
        <taxon>Eukaryota</taxon>
        <taxon>Metazoa</taxon>
        <taxon>Ecdysozoa</taxon>
        <taxon>Arthropoda</taxon>
        <taxon>Hexapoda</taxon>
        <taxon>Insecta</taxon>
        <taxon>Pterygota</taxon>
        <taxon>Neoptera</taxon>
        <taxon>Endopterygota</taxon>
        <taxon>Coleoptera</taxon>
        <taxon>Polyphaga</taxon>
        <taxon>Cucujiformia</taxon>
        <taxon>Coccinelloidea</taxon>
        <taxon>Coccinellidae</taxon>
        <taxon>Scymninae</taxon>
        <taxon>Scymnini</taxon>
        <taxon>Cryptolaemus</taxon>
    </lineage>
</organism>
<gene>
    <name evidence="9" type="ORF">HHI36_007114</name>
</gene>
<comment type="subcellular location">
    <subcellularLocation>
        <location evidence="2">Cytoplasm</location>
    </subcellularLocation>
    <subcellularLocation>
        <location evidence="1">Peroxisome</location>
    </subcellularLocation>
</comment>
<dbReference type="PROSITE" id="PS50005">
    <property type="entry name" value="TPR"/>
    <property type="match status" value="3"/>
</dbReference>
<dbReference type="InterPro" id="IPR019734">
    <property type="entry name" value="TPR_rpt"/>
</dbReference>
<evidence type="ECO:0000256" key="2">
    <source>
        <dbReference type="ARBA" id="ARBA00004496"/>
    </source>
</evidence>
<comment type="similarity">
    <text evidence="3">Belongs to the peroxisomal targeting signal receptor family.</text>
</comment>
<evidence type="ECO:0008006" key="11">
    <source>
        <dbReference type="Google" id="ProtNLM"/>
    </source>
</evidence>
<dbReference type="InterPro" id="IPR024111">
    <property type="entry name" value="PEX5/PEX5L"/>
</dbReference>
<proteinExistence type="inferred from homology"/>
<evidence type="ECO:0000256" key="6">
    <source>
        <dbReference type="ARBA" id="ARBA00022803"/>
    </source>
</evidence>